<evidence type="ECO:0000256" key="1">
    <source>
        <dbReference type="ARBA" id="ARBA00009437"/>
    </source>
</evidence>
<keyword evidence="3" id="KW-0238">DNA-binding</keyword>
<dbReference type="GO" id="GO:0005829">
    <property type="term" value="C:cytosol"/>
    <property type="evidence" value="ECO:0007669"/>
    <property type="project" value="TreeGrafter"/>
</dbReference>
<evidence type="ECO:0000313" key="6">
    <source>
        <dbReference type="EMBL" id="PPC76988.1"/>
    </source>
</evidence>
<evidence type="ECO:0000256" key="2">
    <source>
        <dbReference type="ARBA" id="ARBA00023015"/>
    </source>
</evidence>
<evidence type="ECO:0000256" key="4">
    <source>
        <dbReference type="ARBA" id="ARBA00023163"/>
    </source>
</evidence>
<evidence type="ECO:0000313" key="7">
    <source>
        <dbReference type="Proteomes" id="UP000238196"/>
    </source>
</evidence>
<comment type="caution">
    <text evidence="6">The sequence shown here is derived from an EMBL/GenBank/DDBJ whole genome shotgun (WGS) entry which is preliminary data.</text>
</comment>
<dbReference type="PANTHER" id="PTHR30419">
    <property type="entry name" value="HTH-TYPE TRANSCRIPTIONAL REGULATOR YBHD"/>
    <property type="match status" value="1"/>
</dbReference>
<evidence type="ECO:0000259" key="5">
    <source>
        <dbReference type="PROSITE" id="PS50931"/>
    </source>
</evidence>
<dbReference type="AlphaFoldDB" id="A0A2S5KQF1"/>
<dbReference type="GO" id="GO:0003700">
    <property type="term" value="F:DNA-binding transcription factor activity"/>
    <property type="evidence" value="ECO:0007669"/>
    <property type="project" value="InterPro"/>
</dbReference>
<keyword evidence="4" id="KW-0804">Transcription</keyword>
<dbReference type="OrthoDB" id="7840053at2"/>
<sequence>MTLLQPNLPASRGEQSRFSDDELQLIEESLQYLRTFAVVAEQGSIARAADSLYRATSAVNRSIQELEQRVGCSLFDRHARGMLLNRMGESVLIRTRRIQEEVDQALDEMLGASGKHSERQHLNTLLLNGRKLMLLVWLARVRQISSVARHFGMSQSGVSMFLSRFEEAVGQPLFQRMAQGLITTDRGARLVFRAKRILAELRHIPSDLSAMHGMLTGEVTIGALPLGRTHILPTALAKIVSLHPGIRIKTVESPYESLAAGLRSGEIDFIFGALRPADKELAAEPLFIDEVSVVVRQGHPLLQRAALTLADLRDMPWILSRQDSPSRQGLEISFRDIGLRPPQPSIETGDLAILRSMLLQSDCITAISLQQLGGELSNSAFATLPIGLEKTRRQIGITTRAGGLQSPAVSAVVEAIRQVCLTGR</sequence>
<feature type="domain" description="HTH lysR-type" evidence="5">
    <location>
        <begin position="127"/>
        <end position="184"/>
    </location>
</feature>
<dbReference type="Proteomes" id="UP000238196">
    <property type="component" value="Unassembled WGS sequence"/>
</dbReference>
<feature type="domain" description="HTH lysR-type" evidence="5">
    <location>
        <begin position="28"/>
        <end position="85"/>
    </location>
</feature>
<comment type="similarity">
    <text evidence="1">Belongs to the LysR transcriptional regulatory family.</text>
</comment>
<dbReference type="InterPro" id="IPR050950">
    <property type="entry name" value="HTH-type_LysR_regulators"/>
</dbReference>
<dbReference type="InterPro" id="IPR005119">
    <property type="entry name" value="LysR_subst-bd"/>
</dbReference>
<dbReference type="PANTHER" id="PTHR30419:SF14">
    <property type="entry name" value="LYSR FAMILY TRANSCRIPTIONAL REGULATOR"/>
    <property type="match status" value="1"/>
</dbReference>
<evidence type="ECO:0000256" key="3">
    <source>
        <dbReference type="ARBA" id="ARBA00023125"/>
    </source>
</evidence>
<name>A0A2S5KQF1_9PROT</name>
<dbReference type="InterPro" id="IPR036388">
    <property type="entry name" value="WH-like_DNA-bd_sf"/>
</dbReference>
<accession>A0A2S5KQF1</accession>
<gene>
    <name evidence="6" type="ORF">C4K68_11185</name>
</gene>
<organism evidence="6 7">
    <name type="scientific">Proteobacteria bacterium 228</name>
    <dbReference type="NCBI Taxonomy" id="2083153"/>
    <lineage>
        <taxon>Bacteria</taxon>
        <taxon>Pseudomonadati</taxon>
        <taxon>Pseudomonadota</taxon>
    </lineage>
</organism>
<dbReference type="InterPro" id="IPR036390">
    <property type="entry name" value="WH_DNA-bd_sf"/>
</dbReference>
<reference evidence="6 7" key="1">
    <citation type="submission" date="2018-02" db="EMBL/GenBank/DDBJ databases">
        <title>novel marine gammaproteobacteria from coastal saline agro ecosystem.</title>
        <authorList>
            <person name="Krishnan R."/>
            <person name="Ramesh Kumar N."/>
        </authorList>
    </citation>
    <scope>NUCLEOTIDE SEQUENCE [LARGE SCALE GENOMIC DNA]</scope>
    <source>
        <strain evidence="6 7">228</strain>
    </source>
</reference>
<dbReference type="EMBL" id="PRLP01000035">
    <property type="protein sequence ID" value="PPC76988.1"/>
    <property type="molecule type" value="Genomic_DNA"/>
</dbReference>
<dbReference type="SUPFAM" id="SSF53850">
    <property type="entry name" value="Periplasmic binding protein-like II"/>
    <property type="match status" value="1"/>
</dbReference>
<dbReference type="Pfam" id="PF03466">
    <property type="entry name" value="LysR_substrate"/>
    <property type="match status" value="1"/>
</dbReference>
<dbReference type="Pfam" id="PF00126">
    <property type="entry name" value="HTH_1"/>
    <property type="match status" value="2"/>
</dbReference>
<dbReference type="InterPro" id="IPR000847">
    <property type="entry name" value="LysR_HTH_N"/>
</dbReference>
<keyword evidence="2" id="KW-0805">Transcription regulation</keyword>
<dbReference type="SUPFAM" id="SSF46785">
    <property type="entry name" value="Winged helix' DNA-binding domain"/>
    <property type="match status" value="2"/>
</dbReference>
<proteinExistence type="inferred from homology"/>
<protein>
    <submittedName>
        <fullName evidence="6">LysR family transcriptional regulator</fullName>
    </submittedName>
</protein>
<dbReference type="GO" id="GO:0003677">
    <property type="term" value="F:DNA binding"/>
    <property type="evidence" value="ECO:0007669"/>
    <property type="project" value="UniProtKB-KW"/>
</dbReference>
<dbReference type="PROSITE" id="PS50931">
    <property type="entry name" value="HTH_LYSR"/>
    <property type="match status" value="2"/>
</dbReference>
<dbReference type="Gene3D" id="1.10.10.10">
    <property type="entry name" value="Winged helix-like DNA-binding domain superfamily/Winged helix DNA-binding domain"/>
    <property type="match status" value="2"/>
</dbReference>
<dbReference type="Gene3D" id="3.40.190.290">
    <property type="match status" value="1"/>
</dbReference>